<dbReference type="EMBL" id="JAUOQO010000499">
    <property type="protein sequence ID" value="MDO6575315.1"/>
    <property type="molecule type" value="Genomic_DNA"/>
</dbReference>
<dbReference type="AlphaFoldDB" id="A0AAW7YUZ7"/>
<name>A0AAW7YUZ7_9STAP</name>
<protein>
    <submittedName>
        <fullName evidence="1">Uncharacterized protein</fullName>
    </submittedName>
</protein>
<evidence type="ECO:0000313" key="1">
    <source>
        <dbReference type="EMBL" id="MDO6575315.1"/>
    </source>
</evidence>
<evidence type="ECO:0000313" key="2">
    <source>
        <dbReference type="Proteomes" id="UP001170310"/>
    </source>
</evidence>
<keyword evidence="2" id="KW-1185">Reference proteome</keyword>
<dbReference type="Proteomes" id="UP001170310">
    <property type="component" value="Unassembled WGS sequence"/>
</dbReference>
<proteinExistence type="predicted"/>
<accession>A0AAW7YUZ7</accession>
<gene>
    <name evidence="1" type="ORF">Q4528_14460</name>
</gene>
<feature type="non-terminal residue" evidence="1">
    <location>
        <position position="60"/>
    </location>
</feature>
<comment type="caution">
    <text evidence="1">The sequence shown here is derived from an EMBL/GenBank/DDBJ whole genome shotgun (WGS) entry which is preliminary data.</text>
</comment>
<organism evidence="1 2">
    <name type="scientific">Staphylococcus pasteuri_A</name>
    <dbReference type="NCBI Taxonomy" id="3062664"/>
    <lineage>
        <taxon>Bacteria</taxon>
        <taxon>Bacillati</taxon>
        <taxon>Bacillota</taxon>
        <taxon>Bacilli</taxon>
        <taxon>Bacillales</taxon>
        <taxon>Staphylococcaceae</taxon>
        <taxon>Staphylococcus</taxon>
    </lineage>
</organism>
<sequence length="60" mass="6519">MAGNRDFVPRDVAVADGFTFFAEQLFPNVVAFVNTRDAENPFFQSTINLSSLGDYAGTGI</sequence>
<dbReference type="RefSeq" id="WP_303522340.1">
    <property type="nucleotide sequence ID" value="NZ_JAUOQO010000499.1"/>
</dbReference>
<reference evidence="1" key="1">
    <citation type="submission" date="2023-07" db="EMBL/GenBank/DDBJ databases">
        <title>Genome content predicts the carbon catabolic preferences of heterotrophic bacteria.</title>
        <authorList>
            <person name="Gralka M."/>
        </authorList>
    </citation>
    <scope>NUCLEOTIDE SEQUENCE</scope>
    <source>
        <strain evidence="1">E2R20</strain>
    </source>
</reference>